<evidence type="ECO:0000259" key="5">
    <source>
        <dbReference type="PROSITE" id="PS50887"/>
    </source>
</evidence>
<feature type="transmembrane region" description="Helical" evidence="3">
    <location>
        <begin position="234"/>
        <end position="252"/>
    </location>
</feature>
<keyword evidence="7" id="KW-1185">Reference proteome</keyword>
<dbReference type="Proteomes" id="UP001500547">
    <property type="component" value="Unassembled WGS sequence"/>
</dbReference>
<gene>
    <name evidence="6" type="ORF">GCM10025770_15630</name>
</gene>
<keyword evidence="3" id="KW-0472">Membrane</keyword>
<dbReference type="InterPro" id="IPR000160">
    <property type="entry name" value="GGDEF_dom"/>
</dbReference>
<evidence type="ECO:0000256" key="3">
    <source>
        <dbReference type="SAM" id="Phobius"/>
    </source>
</evidence>
<keyword evidence="3" id="KW-1133">Transmembrane helix</keyword>
<comment type="catalytic activity">
    <reaction evidence="2">
        <text>2 GTP = 3',3'-c-di-GMP + 2 diphosphate</text>
        <dbReference type="Rhea" id="RHEA:24898"/>
        <dbReference type="ChEBI" id="CHEBI:33019"/>
        <dbReference type="ChEBI" id="CHEBI:37565"/>
        <dbReference type="ChEBI" id="CHEBI:58805"/>
        <dbReference type="EC" id="2.7.7.65"/>
    </reaction>
</comment>
<feature type="chain" id="PRO_5045667561" description="diguanylate cyclase" evidence="4">
    <location>
        <begin position="25"/>
        <end position="547"/>
    </location>
</feature>
<dbReference type="InterPro" id="IPR011623">
    <property type="entry name" value="7TMR_DISM_rcpt_extracell_dom1"/>
</dbReference>
<comment type="caution">
    <text evidence="6">The sequence shown here is derived from an EMBL/GenBank/DDBJ whole genome shotgun (WGS) entry which is preliminary data.</text>
</comment>
<sequence length="547" mass="60569">MKPCLNVLIACCHLFLLAPWLAQAQATADLEAGATYRQLIDGTYGSTAQLLAELDSQPAIKAPSLFGGNYVLDTRFTVPPGEAGNWVIAVGNTVVEQLRFHLIAPDASIRTRQNGYWSSHRYLMHYGELMRLQPGQYRLLVEFSSPYFRSYPHFKLWKETDYLDHVALRSTVALGCLGTLLALALFNLFMFASVRDRSQLHYATYLLAYAAGWAAVFNLPASLTALQWPLGWNYLPFFLLPVFNTQFYLSFLKLDMHHPQLARWSRLNFVLPALLAPSCFIAPAWAHCLATITIAVWLVLALWSGIASMKNGYRPARYFVLAFCALIIPACLILPANLGLMPDLVDSELFTLLGGTLDALLLAFALADRLRLALQQKDLYLEQLNQALLLANIDSLTGAGSRYAFDAYLKNGFVYASEPSPNEHLLVLVDIDGVKVVNEREGYTTGDQLLRDFAETVYARLEGRAQVFRLGGDEFAIAACTADRDGIESLLAELRDGLITAHGDAMGVYAGFAHSHEAASAAILVTLADTRMYLAKSGKQKRQLRLA</sequence>
<dbReference type="PANTHER" id="PTHR45138:SF9">
    <property type="entry name" value="DIGUANYLATE CYCLASE DGCM-RELATED"/>
    <property type="match status" value="1"/>
</dbReference>
<feature type="transmembrane region" description="Helical" evidence="3">
    <location>
        <begin position="206"/>
        <end position="228"/>
    </location>
</feature>
<dbReference type="RefSeq" id="WP_345532333.1">
    <property type="nucleotide sequence ID" value="NZ_BAABLD010000008.1"/>
</dbReference>
<dbReference type="EC" id="2.7.7.65" evidence="1"/>
<feature type="transmembrane region" description="Helical" evidence="3">
    <location>
        <begin position="172"/>
        <end position="194"/>
    </location>
</feature>
<evidence type="ECO:0000313" key="7">
    <source>
        <dbReference type="Proteomes" id="UP001500547"/>
    </source>
</evidence>
<name>A0ABP9QKQ4_9RHOO</name>
<feature type="transmembrane region" description="Helical" evidence="3">
    <location>
        <begin position="318"/>
        <end position="337"/>
    </location>
</feature>
<dbReference type="InterPro" id="IPR043128">
    <property type="entry name" value="Rev_trsase/Diguanyl_cyclase"/>
</dbReference>
<dbReference type="PANTHER" id="PTHR45138">
    <property type="entry name" value="REGULATORY COMPONENTS OF SENSORY TRANSDUCTION SYSTEM"/>
    <property type="match status" value="1"/>
</dbReference>
<dbReference type="InterPro" id="IPR050469">
    <property type="entry name" value="Diguanylate_Cyclase"/>
</dbReference>
<keyword evidence="3" id="KW-0812">Transmembrane</keyword>
<evidence type="ECO:0000256" key="4">
    <source>
        <dbReference type="SAM" id="SignalP"/>
    </source>
</evidence>
<feature type="transmembrane region" description="Helical" evidence="3">
    <location>
        <begin position="349"/>
        <end position="367"/>
    </location>
</feature>
<keyword evidence="4" id="KW-0732">Signal</keyword>
<reference evidence="7" key="1">
    <citation type="journal article" date="2019" name="Int. J. Syst. Evol. Microbiol.">
        <title>The Global Catalogue of Microorganisms (GCM) 10K type strain sequencing project: providing services to taxonomists for standard genome sequencing and annotation.</title>
        <authorList>
            <consortium name="The Broad Institute Genomics Platform"/>
            <consortium name="The Broad Institute Genome Sequencing Center for Infectious Disease"/>
            <person name="Wu L."/>
            <person name="Ma J."/>
        </authorList>
    </citation>
    <scope>NUCLEOTIDE SEQUENCE [LARGE SCALE GENOMIC DNA]</scope>
    <source>
        <strain evidence="7">JCM 18715</strain>
    </source>
</reference>
<evidence type="ECO:0000313" key="6">
    <source>
        <dbReference type="EMBL" id="GAA5163460.1"/>
    </source>
</evidence>
<dbReference type="Gene3D" id="3.30.70.270">
    <property type="match status" value="1"/>
</dbReference>
<evidence type="ECO:0000256" key="1">
    <source>
        <dbReference type="ARBA" id="ARBA00012528"/>
    </source>
</evidence>
<dbReference type="SUPFAM" id="SSF55073">
    <property type="entry name" value="Nucleotide cyclase"/>
    <property type="match status" value="1"/>
</dbReference>
<protein>
    <recommendedName>
        <fullName evidence="1">diguanylate cyclase</fullName>
        <ecNumber evidence="1">2.7.7.65</ecNumber>
    </recommendedName>
</protein>
<organism evidence="6 7">
    <name type="scientific">Viridibacterium curvum</name>
    <dbReference type="NCBI Taxonomy" id="1101404"/>
    <lineage>
        <taxon>Bacteria</taxon>
        <taxon>Pseudomonadati</taxon>
        <taxon>Pseudomonadota</taxon>
        <taxon>Betaproteobacteria</taxon>
        <taxon>Rhodocyclales</taxon>
        <taxon>Rhodocyclaceae</taxon>
        <taxon>Viridibacterium</taxon>
    </lineage>
</organism>
<dbReference type="CDD" id="cd01949">
    <property type="entry name" value="GGDEF"/>
    <property type="match status" value="1"/>
</dbReference>
<evidence type="ECO:0000256" key="2">
    <source>
        <dbReference type="ARBA" id="ARBA00034247"/>
    </source>
</evidence>
<dbReference type="SMART" id="SM00267">
    <property type="entry name" value="GGDEF"/>
    <property type="match status" value="1"/>
</dbReference>
<dbReference type="NCBIfam" id="TIGR00254">
    <property type="entry name" value="GGDEF"/>
    <property type="match status" value="1"/>
</dbReference>
<feature type="signal peptide" evidence="4">
    <location>
        <begin position="1"/>
        <end position="24"/>
    </location>
</feature>
<feature type="transmembrane region" description="Helical" evidence="3">
    <location>
        <begin position="264"/>
        <end position="283"/>
    </location>
</feature>
<feature type="transmembrane region" description="Helical" evidence="3">
    <location>
        <begin position="289"/>
        <end position="306"/>
    </location>
</feature>
<proteinExistence type="predicted"/>
<dbReference type="Pfam" id="PF00990">
    <property type="entry name" value="GGDEF"/>
    <property type="match status" value="1"/>
</dbReference>
<dbReference type="EMBL" id="BAABLD010000008">
    <property type="protein sequence ID" value="GAA5163460.1"/>
    <property type="molecule type" value="Genomic_DNA"/>
</dbReference>
<dbReference type="PROSITE" id="PS50887">
    <property type="entry name" value="GGDEF"/>
    <property type="match status" value="1"/>
</dbReference>
<dbReference type="Pfam" id="PF07695">
    <property type="entry name" value="7TMR-DISM_7TM"/>
    <property type="match status" value="1"/>
</dbReference>
<dbReference type="InterPro" id="IPR029787">
    <property type="entry name" value="Nucleotide_cyclase"/>
</dbReference>
<feature type="domain" description="GGDEF" evidence="5">
    <location>
        <begin position="422"/>
        <end position="547"/>
    </location>
</feature>
<accession>A0ABP9QKQ4</accession>